<feature type="region of interest" description="Disordered" evidence="1">
    <location>
        <begin position="64"/>
        <end position="137"/>
    </location>
</feature>
<feature type="transmembrane region" description="Helical" evidence="2">
    <location>
        <begin position="7"/>
        <end position="24"/>
    </location>
</feature>
<dbReference type="AlphaFoldDB" id="A0A7X3FG79"/>
<organism evidence="3 4">
    <name type="scientific">Paenibacillus lutrae</name>
    <dbReference type="NCBI Taxonomy" id="2078573"/>
    <lineage>
        <taxon>Bacteria</taxon>
        <taxon>Bacillati</taxon>
        <taxon>Bacillota</taxon>
        <taxon>Bacilli</taxon>
        <taxon>Bacillales</taxon>
        <taxon>Paenibacillaceae</taxon>
        <taxon>Paenibacillus</taxon>
    </lineage>
</organism>
<keyword evidence="4" id="KW-1185">Reference proteome</keyword>
<dbReference type="EMBL" id="RHLK01000003">
    <property type="protein sequence ID" value="MVO99134.1"/>
    <property type="molecule type" value="Genomic_DNA"/>
</dbReference>
<dbReference type="OrthoDB" id="2476549at2"/>
<evidence type="ECO:0000313" key="4">
    <source>
        <dbReference type="Proteomes" id="UP000490800"/>
    </source>
</evidence>
<evidence type="ECO:0000313" key="3">
    <source>
        <dbReference type="EMBL" id="MVO99134.1"/>
    </source>
</evidence>
<name>A0A7X3FG79_9BACL</name>
<sequence>MVGNLRWNFIVGAASFIFTFFLSFSDNVWQTTLLRSFYSFVILFILTFIFRFIINLVSAMGAAPAVDPTEQPGEPLDENKVGQHLDLSTPDEAAIPTTDSTAREEDGFAPLAPPKLVTRKQPDTEQSVRALRQMSEE</sequence>
<accession>A0A7X3FG79</accession>
<gene>
    <name evidence="3" type="ORF">EDM21_06285</name>
</gene>
<feature type="transmembrane region" description="Helical" evidence="2">
    <location>
        <begin position="36"/>
        <end position="54"/>
    </location>
</feature>
<dbReference type="Proteomes" id="UP000490800">
    <property type="component" value="Unassembled WGS sequence"/>
</dbReference>
<proteinExistence type="predicted"/>
<keyword evidence="2" id="KW-0472">Membrane</keyword>
<keyword evidence="2" id="KW-1133">Transmembrane helix</keyword>
<keyword evidence="2" id="KW-0812">Transmembrane</keyword>
<protein>
    <submittedName>
        <fullName evidence="3">Uncharacterized protein</fullName>
    </submittedName>
</protein>
<comment type="caution">
    <text evidence="3">The sequence shown here is derived from an EMBL/GenBank/DDBJ whole genome shotgun (WGS) entry which is preliminary data.</text>
</comment>
<reference evidence="3 4" key="1">
    <citation type="journal article" date="2019" name="Microorganisms">
        <title>Paenibacillus lutrae sp. nov., A Chitinolytic Species Isolated from A River Otter in Castril Natural Park, Granada, Spain.</title>
        <authorList>
            <person name="Rodriguez M."/>
            <person name="Reina J.C."/>
            <person name="Bejar V."/>
            <person name="Llamas I."/>
        </authorList>
    </citation>
    <scope>NUCLEOTIDE SEQUENCE [LARGE SCALE GENOMIC DNA]</scope>
    <source>
        <strain evidence="3 4">N10</strain>
    </source>
</reference>
<evidence type="ECO:0000256" key="1">
    <source>
        <dbReference type="SAM" id="MobiDB-lite"/>
    </source>
</evidence>
<evidence type="ECO:0000256" key="2">
    <source>
        <dbReference type="SAM" id="Phobius"/>
    </source>
</evidence>